<evidence type="ECO:0000313" key="3">
    <source>
        <dbReference type="EMBL" id="AEG19054.1"/>
    </source>
</evidence>
<dbReference type="InterPro" id="IPR025877">
    <property type="entry name" value="MobA-like_NTP_Trfase"/>
</dbReference>
<dbReference type="Proteomes" id="UP000009231">
    <property type="component" value="Chromosome"/>
</dbReference>
<organism evidence="3 4">
    <name type="scientific">Methanobacterium paludis (strain DSM 25820 / JCM 18151 / SWAN1)</name>
    <dbReference type="NCBI Taxonomy" id="868131"/>
    <lineage>
        <taxon>Archaea</taxon>
        <taxon>Methanobacteriati</taxon>
        <taxon>Methanobacteriota</taxon>
        <taxon>Methanomada group</taxon>
        <taxon>Methanobacteria</taxon>
        <taxon>Methanobacteriales</taxon>
        <taxon>Methanobacteriaceae</taxon>
        <taxon>Methanobacterium</taxon>
    </lineage>
</organism>
<evidence type="ECO:0000313" key="4">
    <source>
        <dbReference type="Proteomes" id="UP000009231"/>
    </source>
</evidence>
<dbReference type="KEGG" id="mew:MSWAN_2045"/>
<reference evidence="3 4" key="1">
    <citation type="journal article" date="2014" name="Int. J. Syst. Evol. Microbiol.">
        <title>Methanobacterium paludis sp. nov. and a novel strain of Methanobacterium lacus isolated from northern peatlands.</title>
        <authorList>
            <person name="Cadillo-Quiroz H."/>
            <person name="Brauer S.L."/>
            <person name="Goodson N."/>
            <person name="Yavitt J.B."/>
            <person name="Zinder S.H."/>
        </authorList>
    </citation>
    <scope>NUCLEOTIDE SEQUENCE [LARGE SCALE GENOMIC DNA]</scope>
    <source>
        <strain evidence="4">DSM 25820 / JCM 18151 / SWAN1</strain>
    </source>
</reference>
<keyword evidence="3" id="KW-0548">Nucleotidyltransferase</keyword>
<dbReference type="PANTHER" id="PTHR19136:SF86">
    <property type="entry name" value="ADENOSYLCOBINAMIDE-PHOSPHATE GUANYLYLTRANSFERASE"/>
    <property type="match status" value="1"/>
</dbReference>
<feature type="domain" description="MobA-like NTP transferase" evidence="2">
    <location>
        <begin position="4"/>
        <end position="131"/>
    </location>
</feature>
<dbReference type="OrthoDB" id="9782at2157"/>
<dbReference type="AlphaFoldDB" id="F6D2C2"/>
<name>F6D2C2_METPW</name>
<dbReference type="Pfam" id="PF12804">
    <property type="entry name" value="NTP_transf_3"/>
    <property type="match status" value="1"/>
</dbReference>
<dbReference type="InterPro" id="IPR029044">
    <property type="entry name" value="Nucleotide-diphossugar_trans"/>
</dbReference>
<dbReference type="Gene3D" id="3.90.550.10">
    <property type="entry name" value="Spore Coat Polysaccharide Biosynthesis Protein SpsA, Chain A"/>
    <property type="match status" value="1"/>
</dbReference>
<keyword evidence="4" id="KW-1185">Reference proteome</keyword>
<accession>F6D2C2</accession>
<evidence type="ECO:0000259" key="2">
    <source>
        <dbReference type="Pfam" id="PF12804"/>
    </source>
</evidence>
<dbReference type="RefSeq" id="WP_013826553.1">
    <property type="nucleotide sequence ID" value="NC_015574.1"/>
</dbReference>
<proteinExistence type="predicted"/>
<sequence length="200" mass="21903">MVTALVMAGGKGTRMELKGEKPLINVGGMPMIQRVIDALRCAVMVDDIVVATSPHTPQTVEFVENLGIRTIKTPGKGYVDDLGFAISNLDFKDENQVVLTVTSDLPLIQSETVNYILSEYEKCGKPAMCVAVPAAIFAEYGLKPSILFGDLVPSGLNILRSTDKQQNEEVLIIRKIELALNINSCNDIIVLEELLRKTRK</sequence>
<keyword evidence="1" id="KW-0808">Transferase</keyword>
<dbReference type="GO" id="GO:0016779">
    <property type="term" value="F:nucleotidyltransferase activity"/>
    <property type="evidence" value="ECO:0007669"/>
    <property type="project" value="UniProtKB-KW"/>
</dbReference>
<evidence type="ECO:0000256" key="1">
    <source>
        <dbReference type="ARBA" id="ARBA00022679"/>
    </source>
</evidence>
<dbReference type="SUPFAM" id="SSF53448">
    <property type="entry name" value="Nucleotide-diphospho-sugar transferases"/>
    <property type="match status" value="1"/>
</dbReference>
<dbReference type="GeneID" id="10669563"/>
<protein>
    <submittedName>
        <fullName evidence="3">Acylneuraminate cytidylyltransferase</fullName>
    </submittedName>
</protein>
<dbReference type="PANTHER" id="PTHR19136">
    <property type="entry name" value="MOLYBDENUM COFACTOR GUANYLYLTRANSFERASE"/>
    <property type="match status" value="1"/>
</dbReference>
<dbReference type="STRING" id="868131.MSWAN_2045"/>
<dbReference type="eggNOG" id="arCOG01871">
    <property type="taxonomic scope" value="Archaea"/>
</dbReference>
<dbReference type="HOGENOM" id="CLU_098907_0_0_2"/>
<dbReference type="EMBL" id="CP002772">
    <property type="protein sequence ID" value="AEG19054.1"/>
    <property type="molecule type" value="Genomic_DNA"/>
</dbReference>
<gene>
    <name evidence="3" type="ordered locus">MSWAN_2045</name>
</gene>